<sequence length="110" mass="12904">MTPPATTRLEFDEALELFQNPYRRRLLMTLLDHNPEDEADIPGDLATTDDEFDQLIIEMTHTHLPKLEDMGVIDWNRDENVVTKGPDFDDLRPLLELIHNHQDELPDDWL</sequence>
<feature type="domain" description="DUF7344" evidence="1">
    <location>
        <begin position="40"/>
        <end position="83"/>
    </location>
</feature>
<dbReference type="EMBL" id="CP096658">
    <property type="protein sequence ID" value="UPV99836.1"/>
    <property type="molecule type" value="Genomic_DNA"/>
</dbReference>
<name>A0A8U0IFH8_9EURY</name>
<proteinExistence type="predicted"/>
<accession>A0A8U0IFH8</accession>
<dbReference type="AlphaFoldDB" id="A0A8U0IFH8"/>
<evidence type="ECO:0000259" key="1">
    <source>
        <dbReference type="Pfam" id="PF24035"/>
    </source>
</evidence>
<protein>
    <submittedName>
        <fullName evidence="2">Transcriptional regulator</fullName>
    </submittedName>
</protein>
<dbReference type="KEGG" id="haxz:M0R88_15115"/>
<evidence type="ECO:0000313" key="3">
    <source>
        <dbReference type="Proteomes" id="UP000830434"/>
    </source>
</evidence>
<evidence type="ECO:0000313" key="2">
    <source>
        <dbReference type="EMBL" id="UPV99836.1"/>
    </source>
</evidence>
<dbReference type="Proteomes" id="UP000830434">
    <property type="component" value="Chromosome"/>
</dbReference>
<dbReference type="GeneID" id="72191212"/>
<dbReference type="InterPro" id="IPR055768">
    <property type="entry name" value="DUF7344"/>
</dbReference>
<dbReference type="RefSeq" id="WP_248654327.1">
    <property type="nucleotide sequence ID" value="NZ_CP096658.1"/>
</dbReference>
<dbReference type="Pfam" id="PF24035">
    <property type="entry name" value="DUF7344"/>
    <property type="match status" value="1"/>
</dbReference>
<organism evidence="2 3">
    <name type="scientific">Halorussus gelatinilyticus</name>
    <dbReference type="NCBI Taxonomy" id="2937524"/>
    <lineage>
        <taxon>Archaea</taxon>
        <taxon>Methanobacteriati</taxon>
        <taxon>Methanobacteriota</taxon>
        <taxon>Stenosarchaea group</taxon>
        <taxon>Halobacteria</taxon>
        <taxon>Halobacteriales</taxon>
        <taxon>Haladaptataceae</taxon>
        <taxon>Halorussus</taxon>
    </lineage>
</organism>
<reference evidence="2" key="1">
    <citation type="submission" date="2022-04" db="EMBL/GenBank/DDBJ databases">
        <title>Diverse halophilic archaea isolated from saline environments.</title>
        <authorList>
            <person name="Cui H.-L."/>
        </authorList>
    </citation>
    <scope>NUCLEOTIDE SEQUENCE</scope>
    <source>
        <strain evidence="2">XZYJT40</strain>
    </source>
</reference>
<keyword evidence="3" id="KW-1185">Reference proteome</keyword>
<gene>
    <name evidence="2" type="ORF">M0R88_15115</name>
</gene>